<protein>
    <submittedName>
        <fullName evidence="1">Uncharacterized protein</fullName>
    </submittedName>
</protein>
<proteinExistence type="predicted"/>
<gene>
    <name evidence="1" type="ORF">S01H1_64847</name>
</gene>
<reference evidence="1" key="1">
    <citation type="journal article" date="2014" name="Front. Microbiol.">
        <title>High frequency of phylogenetically diverse reductive dehalogenase-homologous genes in deep subseafloor sedimentary metagenomes.</title>
        <authorList>
            <person name="Kawai M."/>
            <person name="Futagami T."/>
            <person name="Toyoda A."/>
            <person name="Takaki Y."/>
            <person name="Nishi S."/>
            <person name="Hori S."/>
            <person name="Arai W."/>
            <person name="Tsubouchi T."/>
            <person name="Morono Y."/>
            <person name="Uchiyama I."/>
            <person name="Ito T."/>
            <person name="Fujiyama A."/>
            <person name="Inagaki F."/>
            <person name="Takami H."/>
        </authorList>
    </citation>
    <scope>NUCLEOTIDE SEQUENCE</scope>
    <source>
        <strain evidence="1">Expedition CK06-06</strain>
    </source>
</reference>
<accession>X0WP09</accession>
<evidence type="ECO:0000313" key="1">
    <source>
        <dbReference type="EMBL" id="GAG32380.1"/>
    </source>
</evidence>
<organism evidence="1">
    <name type="scientific">marine sediment metagenome</name>
    <dbReference type="NCBI Taxonomy" id="412755"/>
    <lineage>
        <taxon>unclassified sequences</taxon>
        <taxon>metagenomes</taxon>
        <taxon>ecological metagenomes</taxon>
    </lineage>
</organism>
<sequence>HILPVDPTNPVAVNRTYGLGSSEWYWTDLYTEKVIMGLTSTATMNIDSNTLASLKLYRGNTNTVDVIIGDTTATNHIWDQSGLDMQSGVVKRGYGLTSSVDTAGGVAKQNCIVSVAPNLTIGTTDLDIAGSTITITPIRNGVFQWLTFYSGASAAFLTTSGSSRISMISSVTGKFNASLYLVRDGSINVASVMYEFDFWTSTTLSMSQFISSSLVPDNPTIGVSHTYHVKAVWVGAPGLVLQCGHCVMEM</sequence>
<dbReference type="AlphaFoldDB" id="X0WP09"/>
<feature type="non-terminal residue" evidence="1">
    <location>
        <position position="1"/>
    </location>
</feature>
<name>X0WP09_9ZZZZ</name>
<comment type="caution">
    <text evidence="1">The sequence shown here is derived from an EMBL/GenBank/DDBJ whole genome shotgun (WGS) entry which is preliminary data.</text>
</comment>
<dbReference type="EMBL" id="BARS01042770">
    <property type="protein sequence ID" value="GAG32380.1"/>
    <property type="molecule type" value="Genomic_DNA"/>
</dbReference>